<dbReference type="Proteomes" id="UP000216478">
    <property type="component" value="Unassembled WGS sequence"/>
</dbReference>
<gene>
    <name evidence="2" type="ORF">CEV33_0412</name>
</gene>
<accession>A0A256FFH1</accession>
<keyword evidence="1" id="KW-0472">Membrane</keyword>
<keyword evidence="3" id="KW-1185">Reference proteome</keyword>
<evidence type="ECO:0000256" key="1">
    <source>
        <dbReference type="SAM" id="Phobius"/>
    </source>
</evidence>
<keyword evidence="1" id="KW-1133">Transmembrane helix</keyword>
<comment type="caution">
    <text evidence="2">The sequence shown here is derived from an EMBL/GenBank/DDBJ whole genome shotgun (WGS) entry which is preliminary data.</text>
</comment>
<dbReference type="AlphaFoldDB" id="A0A256FFH1"/>
<feature type="transmembrane region" description="Helical" evidence="1">
    <location>
        <begin position="22"/>
        <end position="45"/>
    </location>
</feature>
<dbReference type="EMBL" id="NNRL01000157">
    <property type="protein sequence ID" value="OYR13615.1"/>
    <property type="molecule type" value="Genomic_DNA"/>
</dbReference>
<keyword evidence="1" id="KW-0812">Transmembrane</keyword>
<sequence length="53" mass="5919">MFKSTAAALPTKLAAKRPEQSAIYRIFSSILGVLISRHYMVAFLIKTSTSVRF</sequence>
<name>A0A256FFH1_9HYPH</name>
<reference evidence="2 3" key="1">
    <citation type="submission" date="2017-07" db="EMBL/GenBank/DDBJ databases">
        <title>Phylogenetic study on the rhizospheric bacterium Ochrobactrum sp. A44.</title>
        <authorList>
            <person name="Krzyzanowska D.M."/>
            <person name="Ossowicki A."/>
            <person name="Rajewska M."/>
            <person name="Maciag T."/>
            <person name="Kaczynski Z."/>
            <person name="Czerwicka M."/>
            <person name="Jafra S."/>
        </authorList>
    </citation>
    <scope>NUCLEOTIDE SEQUENCE [LARGE SCALE GENOMIC DNA]</scope>
    <source>
        <strain evidence="2 3">OgA9a</strain>
    </source>
</reference>
<organism evidence="2 3">
    <name type="scientific">Brucella grignonensis</name>
    <dbReference type="NCBI Taxonomy" id="94627"/>
    <lineage>
        <taxon>Bacteria</taxon>
        <taxon>Pseudomonadati</taxon>
        <taxon>Pseudomonadota</taxon>
        <taxon>Alphaproteobacteria</taxon>
        <taxon>Hyphomicrobiales</taxon>
        <taxon>Brucellaceae</taxon>
        <taxon>Brucella/Ochrobactrum group</taxon>
        <taxon>Brucella</taxon>
    </lineage>
</organism>
<evidence type="ECO:0000313" key="2">
    <source>
        <dbReference type="EMBL" id="OYR13615.1"/>
    </source>
</evidence>
<evidence type="ECO:0000313" key="3">
    <source>
        <dbReference type="Proteomes" id="UP000216478"/>
    </source>
</evidence>
<protein>
    <submittedName>
        <fullName evidence="2">Uncharacterized protein</fullName>
    </submittedName>
</protein>
<proteinExistence type="predicted"/>